<organism evidence="1 2">
    <name type="scientific">Smallanthus sonchifolius</name>
    <dbReference type="NCBI Taxonomy" id="185202"/>
    <lineage>
        <taxon>Eukaryota</taxon>
        <taxon>Viridiplantae</taxon>
        <taxon>Streptophyta</taxon>
        <taxon>Embryophyta</taxon>
        <taxon>Tracheophyta</taxon>
        <taxon>Spermatophyta</taxon>
        <taxon>Magnoliopsida</taxon>
        <taxon>eudicotyledons</taxon>
        <taxon>Gunneridae</taxon>
        <taxon>Pentapetalae</taxon>
        <taxon>asterids</taxon>
        <taxon>campanulids</taxon>
        <taxon>Asterales</taxon>
        <taxon>Asteraceae</taxon>
        <taxon>Asteroideae</taxon>
        <taxon>Heliantheae alliance</taxon>
        <taxon>Millerieae</taxon>
        <taxon>Smallanthus</taxon>
    </lineage>
</organism>
<accession>A0ACB9JYL6</accession>
<protein>
    <submittedName>
        <fullName evidence="1">Uncharacterized protein</fullName>
    </submittedName>
</protein>
<dbReference type="EMBL" id="CM042019">
    <property type="protein sequence ID" value="KAI3825092.1"/>
    <property type="molecule type" value="Genomic_DNA"/>
</dbReference>
<evidence type="ECO:0000313" key="2">
    <source>
        <dbReference type="Proteomes" id="UP001056120"/>
    </source>
</evidence>
<dbReference type="Proteomes" id="UP001056120">
    <property type="component" value="Linkage Group LG02"/>
</dbReference>
<gene>
    <name evidence="1" type="ORF">L1987_06568</name>
</gene>
<keyword evidence="2" id="KW-1185">Reference proteome</keyword>
<evidence type="ECO:0000313" key="1">
    <source>
        <dbReference type="EMBL" id="KAI3825092.1"/>
    </source>
</evidence>
<proteinExistence type="predicted"/>
<comment type="caution">
    <text evidence="1">The sequence shown here is derived from an EMBL/GenBank/DDBJ whole genome shotgun (WGS) entry which is preliminary data.</text>
</comment>
<name>A0ACB9JYL6_9ASTR</name>
<reference evidence="1 2" key="2">
    <citation type="journal article" date="2022" name="Mol. Ecol. Resour.">
        <title>The genomes of chicory, endive, great burdock and yacon provide insights into Asteraceae paleo-polyploidization history and plant inulin production.</title>
        <authorList>
            <person name="Fan W."/>
            <person name="Wang S."/>
            <person name="Wang H."/>
            <person name="Wang A."/>
            <person name="Jiang F."/>
            <person name="Liu H."/>
            <person name="Zhao H."/>
            <person name="Xu D."/>
            <person name="Zhang Y."/>
        </authorList>
    </citation>
    <scope>NUCLEOTIDE SEQUENCE [LARGE SCALE GENOMIC DNA]</scope>
    <source>
        <strain evidence="2">cv. Yunnan</strain>
        <tissue evidence="1">Leaves</tissue>
    </source>
</reference>
<sequence>MDLVFVKRHNVCAFLNSNDPKAVEFIPVLNFLANSNISFAISHNLPVFEATIRQFWETAEIITVDNVQHIRATVHGQEVLFSEDTVREVLQLNDNPEAPFDFPIYYVKECFRRMGHPDEFKSGQIIKNSLPSHWRYIVHVFIHCLSIRKGGFDSANSTLGSAILGLIKGRDYNFSGFIFTQLKDNLTGAVKEKFLAYPRFLQIIINHLLPELQQGGNTFVFDNMIAKTLSYMKSTNKRTNWAIADVPLFGHIIGEEEEFIPDIDPDLEEENFSSDEEELEPEQNQGNPPIDEAEIEVDIPIVQEEEQHVIEHVIEAPFVEEIQIVQEPAVNVEAGLQENEEEVAESSGTLDAGIYGSDYYKSDSDERIERLASSSKRQIESGSDFEEEEPRAKKIKTGLEDLPSSSESSFTTPDPSPHPTPQQSPIPTPPKSPQQLPIPTPPTSPQQLPIPTPPISPQQSPIHTPPASPHHDSTSPVPRVKTLSLEIKKLQDNLQKKDTEIDGLKSKLKEVKEEVKDLKLEVGGLHTQIDSQQTQLKTQQKLIIRQQEDFKALAEIVKQLKDSVNKPTPQQQTTSKAQGETTSKLEPSSPAFVTDPESALTVYTGHGAMTKESVEVKVEETESVLPSAHERREARKRGKGAMANIETVILDEEDIPSDDELNVLLDEIDNFGYNDLHPEILTTEEKETEQTRYFTEEGDEIQTLSDEEDVQINLIKTIIPEPTIPISESIPTQDQPSTAPEPPISRKSWFKKIIPEETRQTYEWIAEHQELKRPPIGWKYDAERKLFIIRRYRGGVQHFKNMTDFQTLPFYDLRDLAKLPLQNPGKVMMAYDFERFLHFQVNNDFKRMKPRKTQKKISKTRFHPKTKKPYVFLRYKPAQTHKTITIPKSVPVQLQTFRKWFYNPVIGSAVIECKGKEEITIFDPMELLKFQPEDLEVLFQNHIQAYSDEDEADAKAYQRIVSLHVKPFIPKTSEGPAA</sequence>
<reference evidence="2" key="1">
    <citation type="journal article" date="2022" name="Mol. Ecol. Resour.">
        <title>The genomes of chicory, endive, great burdock and yacon provide insights into Asteraceae palaeo-polyploidization history and plant inulin production.</title>
        <authorList>
            <person name="Fan W."/>
            <person name="Wang S."/>
            <person name="Wang H."/>
            <person name="Wang A."/>
            <person name="Jiang F."/>
            <person name="Liu H."/>
            <person name="Zhao H."/>
            <person name="Xu D."/>
            <person name="Zhang Y."/>
        </authorList>
    </citation>
    <scope>NUCLEOTIDE SEQUENCE [LARGE SCALE GENOMIC DNA]</scope>
    <source>
        <strain evidence="2">cv. Yunnan</strain>
    </source>
</reference>